<dbReference type="PANTHER" id="PTHR33969:SF2">
    <property type="entry name" value="SEGREGATION AND CONDENSATION PROTEIN A"/>
    <property type="match status" value="1"/>
</dbReference>
<dbReference type="Gene3D" id="6.10.250.2410">
    <property type="match status" value="1"/>
</dbReference>
<accession>A0A8T3YIW1</accession>
<name>A0A8T3YIW1_9ARCH</name>
<dbReference type="Gene3D" id="1.10.10.580">
    <property type="entry name" value="Structural maintenance of chromosome 1. Chain E"/>
    <property type="match status" value="1"/>
</dbReference>
<organism evidence="1 2">
    <name type="scientific">Candidatus Iainarchaeum sp</name>
    <dbReference type="NCBI Taxonomy" id="3101447"/>
    <lineage>
        <taxon>Archaea</taxon>
        <taxon>Candidatus Iainarchaeota</taxon>
        <taxon>Candidatus Iainarchaeia</taxon>
        <taxon>Candidatus Iainarchaeales</taxon>
        <taxon>Candidatus Iainarchaeaceae</taxon>
        <taxon>Candidatus Iainarchaeum</taxon>
    </lineage>
</organism>
<gene>
    <name evidence="1" type="ORF">HY544_00565</name>
</gene>
<dbReference type="InterPro" id="IPR023093">
    <property type="entry name" value="ScpA-like_C"/>
</dbReference>
<reference evidence="1" key="1">
    <citation type="submission" date="2020-07" db="EMBL/GenBank/DDBJ databases">
        <title>Huge and variable diversity of episymbiotic CPR bacteria and DPANN archaea in groundwater ecosystems.</title>
        <authorList>
            <person name="He C.Y."/>
            <person name="Keren R."/>
            <person name="Whittaker M."/>
            <person name="Farag I.F."/>
            <person name="Doudna J."/>
            <person name="Cate J.H.D."/>
            <person name="Banfield J.F."/>
        </authorList>
    </citation>
    <scope>NUCLEOTIDE SEQUENCE</scope>
    <source>
        <strain evidence="1">NC_groundwater_1296_Ag_S-0.2um_52_80</strain>
    </source>
</reference>
<comment type="caution">
    <text evidence="1">The sequence shown here is derived from an EMBL/GenBank/DDBJ whole genome shotgun (WGS) entry which is preliminary data.</text>
</comment>
<dbReference type="Pfam" id="PF02616">
    <property type="entry name" value="SMC_ScpA"/>
    <property type="match status" value="1"/>
</dbReference>
<sequence length="260" mass="29578">MKAIEEDDMELLQSGESAADSMVALPDKVDLVDLIEQPAWKTILIELVKTERMDPWEIDIADLASKYLKKINALTGNDLRLPANAILASAILLKFKANVLRISEIEDEEEFLEKQKQMSVEERAEFEAMLPDLKNIRKIKEGKVSLDELVLSIEKMLNSAKKTKDRNILRERTKFIIPAHDFDIDKAMEKVYKSITKAADSQGLVLFSRLVKESDTNEGIVRTFIPCLFLTNKGRINMWQDVFFGEIFLSLNAGNQAEKS</sequence>
<proteinExistence type="predicted"/>
<dbReference type="PANTHER" id="PTHR33969">
    <property type="entry name" value="SEGREGATION AND CONDENSATION PROTEIN A"/>
    <property type="match status" value="1"/>
</dbReference>
<dbReference type="Proteomes" id="UP000732298">
    <property type="component" value="Unassembled WGS sequence"/>
</dbReference>
<protein>
    <submittedName>
        <fullName evidence="1">Segregation/condensation protein A</fullName>
    </submittedName>
</protein>
<dbReference type="EMBL" id="JACQPB010000005">
    <property type="protein sequence ID" value="MBI4209985.1"/>
    <property type="molecule type" value="Genomic_DNA"/>
</dbReference>
<dbReference type="InterPro" id="IPR003768">
    <property type="entry name" value="ScpA"/>
</dbReference>
<dbReference type="AlphaFoldDB" id="A0A8T3YIW1"/>
<evidence type="ECO:0000313" key="1">
    <source>
        <dbReference type="EMBL" id="MBI4209985.1"/>
    </source>
</evidence>
<evidence type="ECO:0000313" key="2">
    <source>
        <dbReference type="Proteomes" id="UP000732298"/>
    </source>
</evidence>